<proteinExistence type="inferred from homology"/>
<comment type="caution">
    <text evidence="4">The sequence shown here is derived from an EMBL/GenBank/DDBJ whole genome shotgun (WGS) entry which is preliminary data.</text>
</comment>
<dbReference type="AlphaFoldDB" id="A0AAW1SM67"/>
<accession>A0AAW1SM67</accession>
<dbReference type="InterPro" id="IPR013176">
    <property type="entry name" value="Ccz1"/>
</dbReference>
<protein>
    <recommendedName>
        <fullName evidence="3">CCZ1/INTU/HSP4 first Longin domain-containing protein</fullName>
    </recommendedName>
</protein>
<dbReference type="Proteomes" id="UP001485043">
    <property type="component" value="Unassembled WGS sequence"/>
</dbReference>
<organism evidence="4 5">
    <name type="scientific">Apatococcus fuscideae</name>
    <dbReference type="NCBI Taxonomy" id="2026836"/>
    <lineage>
        <taxon>Eukaryota</taxon>
        <taxon>Viridiplantae</taxon>
        <taxon>Chlorophyta</taxon>
        <taxon>core chlorophytes</taxon>
        <taxon>Trebouxiophyceae</taxon>
        <taxon>Chlorellales</taxon>
        <taxon>Chlorellaceae</taxon>
        <taxon>Apatococcus</taxon>
    </lineage>
</organism>
<dbReference type="Pfam" id="PF19031">
    <property type="entry name" value="Intu_longin_1"/>
    <property type="match status" value="1"/>
</dbReference>
<gene>
    <name evidence="4" type="ORF">WJX84_001645</name>
</gene>
<dbReference type="InterPro" id="IPR043987">
    <property type="entry name" value="CCZ1/INTU/HSP4_longin_1"/>
</dbReference>
<feature type="domain" description="CCZ1/INTU/HSP4 first Longin" evidence="3">
    <location>
        <begin position="21"/>
        <end position="129"/>
    </location>
</feature>
<evidence type="ECO:0000256" key="2">
    <source>
        <dbReference type="SAM" id="MobiDB-lite"/>
    </source>
</evidence>
<keyword evidence="5" id="KW-1185">Reference proteome</keyword>
<evidence type="ECO:0000256" key="1">
    <source>
        <dbReference type="ARBA" id="ARBA00005352"/>
    </source>
</evidence>
<dbReference type="PANTHER" id="PTHR13056">
    <property type="entry name" value="VACUOLAR FUSION PROTEIN CCZ1 HOMOLOG-RELATED"/>
    <property type="match status" value="1"/>
</dbReference>
<dbReference type="PANTHER" id="PTHR13056:SF0">
    <property type="entry name" value="VACUOLAR FUSION PROTEIN CCZ1 HOMOLOG-RELATED"/>
    <property type="match status" value="1"/>
</dbReference>
<dbReference type="GO" id="GO:0035658">
    <property type="term" value="C:Mon1-Ccz1 complex"/>
    <property type="evidence" value="ECO:0007669"/>
    <property type="project" value="InterPro"/>
</dbReference>
<reference evidence="4 5" key="1">
    <citation type="journal article" date="2024" name="Nat. Commun.">
        <title>Phylogenomics reveals the evolutionary origins of lichenization in chlorophyte algae.</title>
        <authorList>
            <person name="Puginier C."/>
            <person name="Libourel C."/>
            <person name="Otte J."/>
            <person name="Skaloud P."/>
            <person name="Haon M."/>
            <person name="Grisel S."/>
            <person name="Petersen M."/>
            <person name="Berrin J.G."/>
            <person name="Delaux P.M."/>
            <person name="Dal Grande F."/>
            <person name="Keller J."/>
        </authorList>
    </citation>
    <scope>NUCLEOTIDE SEQUENCE [LARGE SCALE GENOMIC DNA]</scope>
    <source>
        <strain evidence="4 5">SAG 2523</strain>
    </source>
</reference>
<evidence type="ECO:0000259" key="3">
    <source>
        <dbReference type="Pfam" id="PF19031"/>
    </source>
</evidence>
<comment type="similarity">
    <text evidence="1">Belongs to the CCZ1 family.</text>
</comment>
<name>A0AAW1SM67_9CHLO</name>
<sequence length="192" mass="21297">MSKQSKKEGDIRSENPLYQLCVFDDRRGTEEGNEDDKVLVAWPSTRASSELASVVGLAQAMISFMSNFEPEEPCSSINTTRQLWALHQLEPHIWYLMLEDKQLLGASLREAAIKAVLQRLALLLRLLHGPMDALLAKDSTGAAARQLLKANVTEFMDRFLQGRAGGPPPDDARPQATCAPTTTTHRDGPLWQ</sequence>
<evidence type="ECO:0000313" key="4">
    <source>
        <dbReference type="EMBL" id="KAK9847451.1"/>
    </source>
</evidence>
<dbReference type="GO" id="GO:0016192">
    <property type="term" value="P:vesicle-mediated transport"/>
    <property type="evidence" value="ECO:0007669"/>
    <property type="project" value="InterPro"/>
</dbReference>
<evidence type="ECO:0000313" key="5">
    <source>
        <dbReference type="Proteomes" id="UP001485043"/>
    </source>
</evidence>
<dbReference type="EMBL" id="JALJOV010001465">
    <property type="protein sequence ID" value="KAK9847451.1"/>
    <property type="molecule type" value="Genomic_DNA"/>
</dbReference>
<feature type="region of interest" description="Disordered" evidence="2">
    <location>
        <begin position="161"/>
        <end position="192"/>
    </location>
</feature>